<dbReference type="Proteomes" id="UP000271624">
    <property type="component" value="Unassembled WGS sequence"/>
</dbReference>
<proteinExistence type="predicted"/>
<reference evidence="1" key="1">
    <citation type="submission" date="2018-12" db="EMBL/GenBank/DDBJ databases">
        <authorList>
            <person name="Will S."/>
            <person name="Neumann-Schaal M."/>
            <person name="Henke P."/>
        </authorList>
    </citation>
    <scope>NUCLEOTIDE SEQUENCE</scope>
    <source>
        <strain evidence="1">PCC 7102</strain>
    </source>
</reference>
<dbReference type="EMBL" id="RSCL01000006">
    <property type="protein sequence ID" value="RUT06680.1"/>
    <property type="molecule type" value="Genomic_DNA"/>
</dbReference>
<protein>
    <submittedName>
        <fullName evidence="1">Uncharacterized protein</fullName>
    </submittedName>
</protein>
<evidence type="ECO:0000313" key="2">
    <source>
        <dbReference type="Proteomes" id="UP000271624"/>
    </source>
</evidence>
<organism evidence="1 2">
    <name type="scientific">Dulcicalothrix desertica PCC 7102</name>
    <dbReference type="NCBI Taxonomy" id="232991"/>
    <lineage>
        <taxon>Bacteria</taxon>
        <taxon>Bacillati</taxon>
        <taxon>Cyanobacteriota</taxon>
        <taxon>Cyanophyceae</taxon>
        <taxon>Nostocales</taxon>
        <taxon>Calotrichaceae</taxon>
        <taxon>Dulcicalothrix</taxon>
    </lineage>
</organism>
<sequence length="142" mass="16014">MTLSLKKSKINQIFSNALNFLGINSIFGFFSNEKSVLLEINNLVHRLAQLENVEEVRAVRSKNDSHEITFQILSYADFDNTRKLAEIATALVVETEWKICDISNQEDWDFGTQVLSDFGSSIKNNQIVSFSNAQSKYLSAAS</sequence>
<gene>
    <name evidence="1" type="ORF">DSM106972_029370</name>
</gene>
<accession>A0A433VKR2</accession>
<name>A0A433VKR2_9CYAN</name>
<evidence type="ECO:0000313" key="1">
    <source>
        <dbReference type="EMBL" id="RUT06680.1"/>
    </source>
</evidence>
<dbReference type="AlphaFoldDB" id="A0A433VKR2"/>
<reference evidence="1" key="2">
    <citation type="journal article" date="2019" name="Genome Biol. Evol.">
        <title>Day and night: Metabolic profiles and evolutionary relationships of six axenic non-marine cyanobacteria.</title>
        <authorList>
            <person name="Will S.E."/>
            <person name="Henke P."/>
            <person name="Boedeker C."/>
            <person name="Huang S."/>
            <person name="Brinkmann H."/>
            <person name="Rohde M."/>
            <person name="Jarek M."/>
            <person name="Friedl T."/>
            <person name="Seufert S."/>
            <person name="Schumacher M."/>
            <person name="Overmann J."/>
            <person name="Neumann-Schaal M."/>
            <person name="Petersen J."/>
        </authorList>
    </citation>
    <scope>NUCLEOTIDE SEQUENCE [LARGE SCALE GENOMIC DNA]</scope>
    <source>
        <strain evidence="1">PCC 7102</strain>
    </source>
</reference>
<keyword evidence="2" id="KW-1185">Reference proteome</keyword>
<comment type="caution">
    <text evidence="1">The sequence shown here is derived from an EMBL/GenBank/DDBJ whole genome shotgun (WGS) entry which is preliminary data.</text>
</comment>
<dbReference type="RefSeq" id="WP_127081460.1">
    <property type="nucleotide sequence ID" value="NZ_RSCL01000006.1"/>
</dbReference>